<protein>
    <submittedName>
        <fullName evidence="5">AAA domain protein</fullName>
    </submittedName>
</protein>
<evidence type="ECO:0000256" key="1">
    <source>
        <dbReference type="ARBA" id="ARBA00022741"/>
    </source>
</evidence>
<keyword evidence="1" id="KW-0547">Nucleotide-binding</keyword>
<evidence type="ECO:0000313" key="5">
    <source>
        <dbReference type="EMBL" id="QOQ89425.1"/>
    </source>
</evidence>
<dbReference type="Pfam" id="PF13604">
    <property type="entry name" value="AAA_30"/>
    <property type="match status" value="1"/>
</dbReference>
<dbReference type="Proteomes" id="UP000595070">
    <property type="component" value="Chromosome"/>
</dbReference>
<evidence type="ECO:0000313" key="6">
    <source>
        <dbReference type="Proteomes" id="UP000595070"/>
    </source>
</evidence>
<evidence type="ECO:0000259" key="4">
    <source>
        <dbReference type="Pfam" id="PF22721"/>
    </source>
</evidence>
<gene>
    <name evidence="5" type="ORF">IMC75_02905</name>
</gene>
<feature type="domain" description="TATA-binding-like protein" evidence="4">
    <location>
        <begin position="617"/>
        <end position="681"/>
    </location>
</feature>
<dbReference type="InterPro" id="IPR050534">
    <property type="entry name" value="Coronavir_polyprotein_1ab"/>
</dbReference>
<keyword evidence="2" id="KW-0067">ATP-binding</keyword>
<evidence type="ECO:0000259" key="3">
    <source>
        <dbReference type="Pfam" id="PF13538"/>
    </source>
</evidence>
<dbReference type="Pfam" id="PF22721">
    <property type="entry name" value="TBP-TOTE"/>
    <property type="match status" value="2"/>
</dbReference>
<reference evidence="5 6" key="1">
    <citation type="submission" date="2020-10" db="EMBL/GenBank/DDBJ databases">
        <title>Campylobacter and Helicobacter PacBio genomes.</title>
        <authorList>
            <person name="Lane C."/>
        </authorList>
    </citation>
    <scope>NUCLEOTIDE SEQUENCE [LARGE SCALE GENOMIC DNA]</scope>
    <source>
        <strain evidence="5 6">2016D-0074</strain>
    </source>
</reference>
<keyword evidence="6" id="KW-1185">Reference proteome</keyword>
<dbReference type="EMBL" id="CP063079">
    <property type="protein sequence ID" value="QOQ89425.1"/>
    <property type="molecule type" value="Genomic_DNA"/>
</dbReference>
<dbReference type="Pfam" id="PF13538">
    <property type="entry name" value="UvrD_C_2"/>
    <property type="match status" value="1"/>
</dbReference>
<dbReference type="Gene3D" id="3.40.50.300">
    <property type="entry name" value="P-loop containing nucleotide triphosphate hydrolases"/>
    <property type="match status" value="3"/>
</dbReference>
<dbReference type="PANTHER" id="PTHR43788:SF6">
    <property type="entry name" value="DNA HELICASE B"/>
    <property type="match status" value="1"/>
</dbReference>
<proteinExistence type="predicted"/>
<dbReference type="InterPro" id="IPR027785">
    <property type="entry name" value="UvrD-like_helicase_C"/>
</dbReference>
<feature type="domain" description="UvrD-like helicase C-terminal" evidence="3">
    <location>
        <begin position="433"/>
        <end position="481"/>
    </location>
</feature>
<dbReference type="InterPro" id="IPR027417">
    <property type="entry name" value="P-loop_NTPase"/>
</dbReference>
<dbReference type="RefSeq" id="WP_049984611.1">
    <property type="nucleotide sequence ID" value="NZ_CP063079.1"/>
</dbReference>
<dbReference type="CDD" id="cd18809">
    <property type="entry name" value="SF1_C_RecD"/>
    <property type="match status" value="1"/>
</dbReference>
<accession>A0ABX6TTS9</accession>
<evidence type="ECO:0000256" key="2">
    <source>
        <dbReference type="ARBA" id="ARBA00022840"/>
    </source>
</evidence>
<name>A0ABX6TTS9_9BACT</name>
<dbReference type="SUPFAM" id="SSF52540">
    <property type="entry name" value="P-loop containing nucleoside triphosphate hydrolases"/>
    <property type="match status" value="2"/>
</dbReference>
<dbReference type="InterPro" id="IPR054572">
    <property type="entry name" value="TBP-TOTE"/>
</dbReference>
<feature type="domain" description="TATA-binding-like protein" evidence="4">
    <location>
        <begin position="529"/>
        <end position="595"/>
    </location>
</feature>
<sequence>MEKLTSFFEKYNLTQSQKAAIEKLETFIDTPSNNQNVFLLKGFAGTGKTFITKGLTEYLKIIGRAFILAAPTGKAAKVISKKTLCEAFTIHKTIYSLKENSIVEYKDKLDKTFKLYMNLRVNEDADNTIYIIDEASMISDKYNSHEFIKFGSGYLLQDLINYINIDCNDHNKKVIFIGDNAQLPPIEMNFSPALDKNYLVSKFGLLVDEIELTEVVRQKSTSGILKNSLPIRQALKKEIFNQLEIDVKSYNDVTHEEHENFLKAYLRQCNNPTDQNTIIIAYSNASVKEYNNKIREHFFPGNINNIVVNDKILVIANNTNHEIFISNGDFGIIQKISSKSETRTIRHGNINETLNFRDAVIVFEQLNGQFYSITCKIIENILYSEQPNLTSNQYKALYIDFLIRHPKLKPNTKEWQDALKADPYFNALRIKFGYAITCHKAQGSEWKNVFLNCKTHQSQLCKDYFRWLYTAITRASDKLFVFDEPHISMFSKLQKDIYISNTTKTISIDKKSEHDTSKITQSPSNIEEAIYLKVKDILNQNKISIEKINHHQYCEIYTLKYSNEVCNIKIIYNSKNKITKIYSNDTNILAKLVENLLKVLENTIIFNPVKDIKPFNEDFLEEYYNFINKIISPHGIEITNIEHLYYLEKYTFKYKNEISIINFYYNNKKQFSRSQPSNNSSIKLSNFILSLLQG</sequence>
<dbReference type="PANTHER" id="PTHR43788">
    <property type="entry name" value="DNA2/NAM7 HELICASE FAMILY MEMBER"/>
    <property type="match status" value="1"/>
</dbReference>
<dbReference type="CDD" id="cd17933">
    <property type="entry name" value="DEXSc_RecD-like"/>
    <property type="match status" value="1"/>
</dbReference>
<organism evidence="5 6">
    <name type="scientific">Campylobacter peloridis</name>
    <dbReference type="NCBI Taxonomy" id="488546"/>
    <lineage>
        <taxon>Bacteria</taxon>
        <taxon>Pseudomonadati</taxon>
        <taxon>Campylobacterota</taxon>
        <taxon>Epsilonproteobacteria</taxon>
        <taxon>Campylobacterales</taxon>
        <taxon>Campylobacteraceae</taxon>
        <taxon>Campylobacter</taxon>
    </lineage>
</organism>